<evidence type="ECO:0000256" key="2">
    <source>
        <dbReference type="ARBA" id="ARBA00004939"/>
    </source>
</evidence>
<evidence type="ECO:0000256" key="7">
    <source>
        <dbReference type="ARBA" id="ARBA00023235"/>
    </source>
</evidence>
<feature type="binding site" evidence="8">
    <location>
        <position position="208"/>
    </location>
    <ligand>
        <name>substrate</name>
    </ligand>
</feature>
<feature type="binding site" evidence="8">
    <location>
        <begin position="10"/>
        <end position="12"/>
    </location>
    <ligand>
        <name>substrate</name>
    </ligand>
</feature>
<dbReference type="Proteomes" id="UP001169764">
    <property type="component" value="Unassembled WGS sequence"/>
</dbReference>
<feature type="active site" description="Proton acceptor" evidence="8">
    <location>
        <position position="163"/>
    </location>
</feature>
<dbReference type="InterPro" id="IPR035990">
    <property type="entry name" value="TIM_sf"/>
</dbReference>
<dbReference type="NCBIfam" id="TIGR00419">
    <property type="entry name" value="tim"/>
    <property type="match status" value="1"/>
</dbReference>
<comment type="subunit">
    <text evidence="8 9">Homodimer.</text>
</comment>
<dbReference type="InterPro" id="IPR013785">
    <property type="entry name" value="Aldolase_TIM"/>
</dbReference>
<keyword evidence="11" id="KW-1185">Reference proteome</keyword>
<evidence type="ECO:0000256" key="1">
    <source>
        <dbReference type="ARBA" id="ARBA00000148"/>
    </source>
</evidence>
<comment type="caution">
    <text evidence="10">The sequence shown here is derived from an EMBL/GenBank/DDBJ whole genome shotgun (WGS) entry which is preliminary data.</text>
</comment>
<dbReference type="SUPFAM" id="SSF51351">
    <property type="entry name" value="Triosephosphate isomerase (TIM)"/>
    <property type="match status" value="1"/>
</dbReference>
<keyword evidence="6 8" id="KW-0324">Glycolysis</keyword>
<evidence type="ECO:0000256" key="9">
    <source>
        <dbReference type="RuleBase" id="RU363013"/>
    </source>
</evidence>
<comment type="catalytic activity">
    <reaction evidence="8 9">
        <text>D-glyceraldehyde 3-phosphate = dihydroxyacetone phosphate</text>
        <dbReference type="Rhea" id="RHEA:18585"/>
        <dbReference type="ChEBI" id="CHEBI:57642"/>
        <dbReference type="ChEBI" id="CHEBI:59776"/>
        <dbReference type="EC" id="5.3.1.1"/>
    </reaction>
</comment>
<gene>
    <name evidence="8 10" type="primary">tpiA</name>
    <name evidence="10" type="ORF">Q4F19_20770</name>
</gene>
<protein>
    <recommendedName>
        <fullName evidence="8 9">Triosephosphate isomerase</fullName>
        <shortName evidence="8">TIM</shortName>
        <shortName evidence="8">TPI</shortName>
        <ecNumber evidence="8 9">5.3.1.1</ecNumber>
    </recommendedName>
    <alternativeName>
        <fullName evidence="8">Triose-phosphate isomerase</fullName>
    </alternativeName>
</protein>
<evidence type="ECO:0000256" key="6">
    <source>
        <dbReference type="ARBA" id="ARBA00023152"/>
    </source>
</evidence>
<dbReference type="Pfam" id="PF00121">
    <property type="entry name" value="TIM"/>
    <property type="match status" value="1"/>
</dbReference>
<dbReference type="RefSeq" id="WP_303546701.1">
    <property type="nucleotide sequence ID" value="NZ_JAUOTP010000012.1"/>
</dbReference>
<keyword evidence="4 8" id="KW-0312">Gluconeogenesis</keyword>
<dbReference type="InterPro" id="IPR000652">
    <property type="entry name" value="Triosephosphate_isomerase"/>
</dbReference>
<evidence type="ECO:0000256" key="4">
    <source>
        <dbReference type="ARBA" id="ARBA00022432"/>
    </source>
</evidence>
<reference evidence="10" key="1">
    <citation type="submission" date="2023-07" db="EMBL/GenBank/DDBJ databases">
        <authorList>
            <person name="Kim M."/>
        </authorList>
    </citation>
    <scope>NUCLEOTIDE SEQUENCE</scope>
    <source>
        <strain evidence="10">BIUV-7</strain>
    </source>
</reference>
<keyword evidence="7 8" id="KW-0413">Isomerase</keyword>
<dbReference type="PROSITE" id="PS51440">
    <property type="entry name" value="TIM_2"/>
    <property type="match status" value="1"/>
</dbReference>
<feature type="binding site" evidence="8">
    <location>
        <position position="169"/>
    </location>
    <ligand>
        <name>substrate</name>
    </ligand>
</feature>
<comment type="catalytic activity">
    <reaction evidence="1">
        <text>L-erythrulose 1-phosphate = D-erythrulose 4-phosphate</text>
        <dbReference type="Rhea" id="RHEA:49588"/>
        <dbReference type="ChEBI" id="CHEBI:58002"/>
        <dbReference type="ChEBI" id="CHEBI:90796"/>
        <dbReference type="EC" id="5.3.1.33"/>
    </reaction>
</comment>
<dbReference type="InterPro" id="IPR020861">
    <property type="entry name" value="Triosephosphate_isomerase_AS"/>
</dbReference>
<feature type="binding site" evidence="8">
    <location>
        <begin position="229"/>
        <end position="230"/>
    </location>
    <ligand>
        <name>substrate</name>
    </ligand>
</feature>
<evidence type="ECO:0000256" key="8">
    <source>
        <dbReference type="HAMAP-Rule" id="MF_00147"/>
    </source>
</evidence>
<comment type="similarity">
    <text evidence="3 8 9">Belongs to the triosephosphate isomerase family.</text>
</comment>
<evidence type="ECO:0000256" key="5">
    <source>
        <dbReference type="ARBA" id="ARBA00022490"/>
    </source>
</evidence>
<comment type="pathway">
    <text evidence="2">Carbohydrate metabolism; erythritol degradation.</text>
</comment>
<comment type="pathway">
    <text evidence="8 9">Carbohydrate degradation; glycolysis; D-glyceraldehyde 3-phosphate from glycerone phosphate: step 1/1.</text>
</comment>
<dbReference type="Gene3D" id="3.20.20.70">
    <property type="entry name" value="Aldolase class I"/>
    <property type="match status" value="1"/>
</dbReference>
<dbReference type="HAMAP" id="MF_00147_B">
    <property type="entry name" value="TIM_B"/>
    <property type="match status" value="1"/>
</dbReference>
<dbReference type="GO" id="GO:0004807">
    <property type="term" value="F:triose-phosphate isomerase activity"/>
    <property type="evidence" value="ECO:0007669"/>
    <property type="project" value="UniProtKB-EC"/>
</dbReference>
<name>A0ABT8YEP1_9SPHN</name>
<accession>A0ABT8YEP1</accession>
<comment type="subcellular location">
    <subcellularLocation>
        <location evidence="8 9">Cytoplasm</location>
    </subcellularLocation>
</comment>
<dbReference type="EMBL" id="JAUOTP010000012">
    <property type="protein sequence ID" value="MDO6416829.1"/>
    <property type="molecule type" value="Genomic_DNA"/>
</dbReference>
<evidence type="ECO:0000313" key="11">
    <source>
        <dbReference type="Proteomes" id="UP001169764"/>
    </source>
</evidence>
<evidence type="ECO:0000256" key="3">
    <source>
        <dbReference type="ARBA" id="ARBA00007422"/>
    </source>
</evidence>
<comment type="pathway">
    <text evidence="8 9">Carbohydrate biosynthesis; gluconeogenesis.</text>
</comment>
<dbReference type="PANTHER" id="PTHR21139">
    <property type="entry name" value="TRIOSEPHOSPHATE ISOMERASE"/>
    <property type="match status" value="1"/>
</dbReference>
<dbReference type="PANTHER" id="PTHR21139:SF42">
    <property type="entry name" value="TRIOSEPHOSPHATE ISOMERASE"/>
    <property type="match status" value="1"/>
</dbReference>
<proteinExistence type="inferred from homology"/>
<comment type="function">
    <text evidence="8">Involved in the gluconeogenesis. Catalyzes stereospecifically the conversion of dihydroxyacetone phosphate (DHAP) to D-glyceraldehyde-3-phosphate (G3P).</text>
</comment>
<evidence type="ECO:0000313" key="10">
    <source>
        <dbReference type="EMBL" id="MDO6416829.1"/>
    </source>
</evidence>
<sequence length="248" mass="25208">MALRKLVAGNWKMNGTRAALAELGAIADAAAGAPSLDVAICPPFTLIDAAIAQAPSLPIGAQDCHHAEKGAHTGCISATMIADLGATYVIVGHSERRADQSETDADVQTKAWAVLAAGLTAILCVGETEAERDAGKAGMVVSGQMQGSVPPAGTADNLVIAYEPVWAIGTGRTPSVRDVAEMHGLIRAKLDELLGEEGPRVRILYGGSVKPDNAAELMAVPNVDGALVGGASLTAALFVPIIEATAAL</sequence>
<keyword evidence="5 8" id="KW-0963">Cytoplasm</keyword>
<dbReference type="EC" id="5.3.1.1" evidence="8 9"/>
<feature type="active site" description="Electrophile" evidence="8">
    <location>
        <position position="93"/>
    </location>
</feature>
<organism evidence="10 11">
    <name type="scientific">Sphingomonas natans</name>
    <dbReference type="NCBI Taxonomy" id="3063330"/>
    <lineage>
        <taxon>Bacteria</taxon>
        <taxon>Pseudomonadati</taxon>
        <taxon>Pseudomonadota</taxon>
        <taxon>Alphaproteobacteria</taxon>
        <taxon>Sphingomonadales</taxon>
        <taxon>Sphingomonadaceae</taxon>
        <taxon>Sphingomonas</taxon>
    </lineage>
</organism>
<dbReference type="CDD" id="cd00311">
    <property type="entry name" value="TIM"/>
    <property type="match status" value="1"/>
</dbReference>
<dbReference type="PROSITE" id="PS00171">
    <property type="entry name" value="TIM_1"/>
    <property type="match status" value="1"/>
</dbReference>
<dbReference type="InterPro" id="IPR022896">
    <property type="entry name" value="TrioseP_Isoase_bac/euk"/>
</dbReference>